<reference evidence="2" key="1">
    <citation type="submission" date="2007-10" db="EMBL/GenBank/DDBJ databases">
        <title>Transcriptome analysis of the venom gland of the Chinese wolf spider Lycosa Singoriensis.</title>
        <authorList>
            <person name="Zhang Y."/>
            <person name="Liang S."/>
        </authorList>
    </citation>
    <scope>NUCLEOTIDE SEQUENCE</scope>
    <source>
        <tissue evidence="2">Venom gland</tissue>
    </source>
</reference>
<evidence type="ECO:0000313" key="2">
    <source>
        <dbReference type="EMBL" id="ABX75506.1"/>
    </source>
</evidence>
<evidence type="ECO:0000256" key="1">
    <source>
        <dbReference type="SAM" id="MobiDB-lite"/>
    </source>
</evidence>
<feature type="compositionally biased region" description="Acidic residues" evidence="1">
    <location>
        <begin position="1"/>
        <end position="13"/>
    </location>
</feature>
<name>A9QQC1_LYCSI</name>
<feature type="non-terminal residue" evidence="2">
    <location>
        <position position="233"/>
    </location>
</feature>
<feature type="region of interest" description="Disordered" evidence="1">
    <location>
        <begin position="1"/>
        <end position="22"/>
    </location>
</feature>
<protein>
    <submittedName>
        <fullName evidence="2">Serine-rich protein srp40</fullName>
    </submittedName>
</protein>
<feature type="region of interest" description="Disordered" evidence="1">
    <location>
        <begin position="133"/>
        <end position="159"/>
    </location>
</feature>
<feature type="compositionally biased region" description="Polar residues" evidence="1">
    <location>
        <begin position="140"/>
        <end position="159"/>
    </location>
</feature>
<dbReference type="EMBL" id="EU247207">
    <property type="protein sequence ID" value="ABX75506.1"/>
    <property type="molecule type" value="mRNA"/>
</dbReference>
<dbReference type="AlphaFoldDB" id="A9QQC1"/>
<sequence>MMEDTWLSVEDESNSSFADSDAIDSETEAELYSVIHYEQNLHNLKCPTAKIENAHTSDETKDISLTEESIKFNKNSLVNTFNHGTVFLNKEPQKLNLIKKDKSGRSDKCNVSCSQNSEDTYLNQNVKDTLSNKKKRKNNYDSSVSSNSLKENFTGLNDSSDSDSIIWTEVDTSDRKELQTNLCEEDDDDIIYVSSESESHFDCQPLSKKSEGNLRNMSMPNIKIGENIKDSLW</sequence>
<accession>A9QQC1</accession>
<proteinExistence type="evidence at transcript level"/>
<organism evidence="2">
    <name type="scientific">Lycosa singoriensis</name>
    <name type="common">Wolf spider</name>
    <name type="synonym">Aranea singoriensis</name>
    <dbReference type="NCBI Taxonomy" id="434756"/>
    <lineage>
        <taxon>Eukaryota</taxon>
        <taxon>Metazoa</taxon>
        <taxon>Ecdysozoa</taxon>
        <taxon>Arthropoda</taxon>
        <taxon>Chelicerata</taxon>
        <taxon>Arachnida</taxon>
        <taxon>Araneae</taxon>
        <taxon>Araneomorphae</taxon>
        <taxon>Entelegynae</taxon>
        <taxon>Lycosoidea</taxon>
        <taxon>Lycosidae</taxon>
        <taxon>Lycosa</taxon>
    </lineage>
</organism>